<dbReference type="EMBL" id="LAZR01003533">
    <property type="protein sequence ID" value="KKN17322.1"/>
    <property type="molecule type" value="Genomic_DNA"/>
</dbReference>
<dbReference type="PANTHER" id="PTHR30548:SF1">
    <property type="entry name" value="DEHYDRATASE SUBUNIT MJ0007-RELATED"/>
    <property type="match status" value="1"/>
</dbReference>
<protein>
    <recommendedName>
        <fullName evidence="3">2-hydroxyacyl-CoA dehydratase</fullName>
    </recommendedName>
</protein>
<dbReference type="PANTHER" id="PTHR30548">
    <property type="entry name" value="2-HYDROXYGLUTARYL-COA DEHYDRATASE, D-COMPONENT-RELATED"/>
    <property type="match status" value="1"/>
</dbReference>
<name>A0A0F9NZ02_9ZZZZ</name>
<evidence type="ECO:0000313" key="2">
    <source>
        <dbReference type="EMBL" id="KKN17322.1"/>
    </source>
</evidence>
<dbReference type="AlphaFoldDB" id="A0A0F9NZ02"/>
<dbReference type="Pfam" id="PF06050">
    <property type="entry name" value="HGD-D"/>
    <property type="match status" value="1"/>
</dbReference>
<feature type="non-terminal residue" evidence="2">
    <location>
        <position position="428"/>
    </location>
</feature>
<comment type="similarity">
    <text evidence="1">Belongs to the FldB/FldC dehydratase alpha/beta subunit family.</text>
</comment>
<gene>
    <name evidence="2" type="ORF">LCGC14_0966930</name>
</gene>
<dbReference type="InterPro" id="IPR010327">
    <property type="entry name" value="FldB/FldC_alpha/beta"/>
</dbReference>
<evidence type="ECO:0008006" key="3">
    <source>
        <dbReference type="Google" id="ProtNLM"/>
    </source>
</evidence>
<proteinExistence type="inferred from homology"/>
<organism evidence="2">
    <name type="scientific">marine sediment metagenome</name>
    <dbReference type="NCBI Taxonomy" id="412755"/>
    <lineage>
        <taxon>unclassified sequences</taxon>
        <taxon>metagenomes</taxon>
        <taxon>ecological metagenomes</taxon>
    </lineage>
</organism>
<accession>A0A0F9NZ02</accession>
<dbReference type="Gene3D" id="3.40.50.11900">
    <property type="match status" value="1"/>
</dbReference>
<sequence length="428" mass="48929">MSVYADDIVSFTSVLKIAYNFLTGRDYLKKKRDNEKKKIISVALGLPDLVFAADSIPVFPIRMEKFKLNLYLIALTTAKNLFGWNVTTDLLGIARQLDFLKIVDRIINEVISTINVKYNDMYELGKKNSKPSELCYGVHSIYGMHKSQYENLDANLNFTIRCEECSVYSESLKKMIPNQIWVNIPPTKGEKALDIMRNSIDKAIVELETITGNVVSDNSLQKQFRIGNQVKRYYKTILHEIGDSDFYPCNPATFAEILGLLTICFQDLNSDSQRFLQNLSQLVNEMRGRIKKGIGMDVSGKPRLLISPIFNGWNPAIHEIIYKYGGRVIYADWDVLGLLEEINVSKNSDPIENYSRFLLNASNKGILCLKDCNALFNSYIDFTKKRGLDGIIFNQMTECHLNKSNCYELLKNKIQNELRKPAVIVKFK</sequence>
<comment type="caution">
    <text evidence="2">The sequence shown here is derived from an EMBL/GenBank/DDBJ whole genome shotgun (WGS) entry which is preliminary data.</text>
</comment>
<reference evidence="2" key="1">
    <citation type="journal article" date="2015" name="Nature">
        <title>Complex archaea that bridge the gap between prokaryotes and eukaryotes.</title>
        <authorList>
            <person name="Spang A."/>
            <person name="Saw J.H."/>
            <person name="Jorgensen S.L."/>
            <person name="Zaremba-Niedzwiedzka K."/>
            <person name="Martijn J."/>
            <person name="Lind A.E."/>
            <person name="van Eijk R."/>
            <person name="Schleper C."/>
            <person name="Guy L."/>
            <person name="Ettema T.J."/>
        </authorList>
    </citation>
    <scope>NUCLEOTIDE SEQUENCE</scope>
</reference>
<evidence type="ECO:0000256" key="1">
    <source>
        <dbReference type="ARBA" id="ARBA00005806"/>
    </source>
</evidence>